<gene>
    <name evidence="4" type="ORF">KK078_27050</name>
</gene>
<reference evidence="4 5" key="1">
    <citation type="submission" date="2021-05" db="EMBL/GenBank/DDBJ databases">
        <title>A Polyphasic approach of four new species of the genus Ohtaekwangia: Ohtaekwangia histidinii sp. nov., Ohtaekwangia cretensis sp. nov., Ohtaekwangia indiensis sp. nov., Ohtaekwangia reichenbachii sp. nov. from diverse environment.</title>
        <authorList>
            <person name="Octaviana S."/>
        </authorList>
    </citation>
    <scope>NUCLEOTIDE SEQUENCE [LARGE SCALE GENOMIC DNA]</scope>
    <source>
        <strain evidence="4 5">PWU37</strain>
    </source>
</reference>
<sequence length="302" mass="33995">MVSLQQLNAPCPYYLNDDRKNTVLTFGITLLLIATMVASDPACRQGGPKVLIIGSVVFLVLFSHIVLLPKLLPAPFDTLQWTLGKYLAFTAWQLILCGPAIAIVKHVLHLHHEPIGLGEAILATYPRIVTYGIIPVGAGTMILRTYALKENLRNAIQANQELERIRTLKEERKEETTQDTESHRITISSDTRETLTLNLPDLLYVEADDNYSTIVWKNGKGVEKKILRINLKNMEAQLNNSFALRCHRSFIVNIYAIDHISGNTNGYKLSIRDTDFSVPVSRSKGKEVIGKLKQLRDMIELY</sequence>
<comment type="caution">
    <text evidence="4">The sequence shown here is derived from an EMBL/GenBank/DDBJ whole genome shotgun (WGS) entry which is preliminary data.</text>
</comment>
<dbReference type="SMART" id="SM00850">
    <property type="entry name" value="LytTR"/>
    <property type="match status" value="1"/>
</dbReference>
<dbReference type="InterPro" id="IPR046947">
    <property type="entry name" value="LytR-like"/>
</dbReference>
<dbReference type="Gene3D" id="2.40.50.1020">
    <property type="entry name" value="LytTr DNA-binding domain"/>
    <property type="match status" value="1"/>
</dbReference>
<protein>
    <submittedName>
        <fullName evidence="4">LytTR family transcriptional regulator</fullName>
    </submittedName>
</protein>
<evidence type="ECO:0000313" key="4">
    <source>
        <dbReference type="EMBL" id="MBT1690253.1"/>
    </source>
</evidence>
<evidence type="ECO:0000256" key="1">
    <source>
        <dbReference type="SAM" id="Coils"/>
    </source>
</evidence>
<feature type="transmembrane region" description="Helical" evidence="2">
    <location>
        <begin position="128"/>
        <end position="147"/>
    </location>
</feature>
<feature type="domain" description="HTH LytTR-type" evidence="3">
    <location>
        <begin position="185"/>
        <end position="294"/>
    </location>
</feature>
<keyword evidence="2" id="KW-0472">Membrane</keyword>
<keyword evidence="2" id="KW-0812">Transmembrane</keyword>
<feature type="coiled-coil region" evidence="1">
    <location>
        <begin position="152"/>
        <end position="179"/>
    </location>
</feature>
<organism evidence="4 5">
    <name type="scientific">Dawidia soli</name>
    <dbReference type="NCBI Taxonomy" id="2782352"/>
    <lineage>
        <taxon>Bacteria</taxon>
        <taxon>Pseudomonadati</taxon>
        <taxon>Bacteroidota</taxon>
        <taxon>Cytophagia</taxon>
        <taxon>Cytophagales</taxon>
        <taxon>Chryseotaleaceae</taxon>
        <taxon>Dawidia</taxon>
    </lineage>
</organism>
<dbReference type="Proteomes" id="UP001319180">
    <property type="component" value="Unassembled WGS sequence"/>
</dbReference>
<dbReference type="GO" id="GO:0000156">
    <property type="term" value="F:phosphorelay response regulator activity"/>
    <property type="evidence" value="ECO:0007669"/>
    <property type="project" value="InterPro"/>
</dbReference>
<feature type="transmembrane region" description="Helical" evidence="2">
    <location>
        <begin position="22"/>
        <end position="38"/>
    </location>
</feature>
<feature type="transmembrane region" description="Helical" evidence="2">
    <location>
        <begin position="50"/>
        <end position="67"/>
    </location>
</feature>
<accession>A0AAP2DEE9</accession>
<name>A0AAP2DEE9_9BACT</name>
<dbReference type="PROSITE" id="PS50930">
    <property type="entry name" value="HTH_LYTTR"/>
    <property type="match status" value="1"/>
</dbReference>
<dbReference type="EMBL" id="JAHESC010000060">
    <property type="protein sequence ID" value="MBT1690253.1"/>
    <property type="molecule type" value="Genomic_DNA"/>
</dbReference>
<dbReference type="InterPro" id="IPR007492">
    <property type="entry name" value="LytTR_DNA-bd_dom"/>
</dbReference>
<dbReference type="RefSeq" id="WP_254093471.1">
    <property type="nucleotide sequence ID" value="NZ_JAHESC010000060.1"/>
</dbReference>
<evidence type="ECO:0000313" key="5">
    <source>
        <dbReference type="Proteomes" id="UP001319180"/>
    </source>
</evidence>
<dbReference type="AlphaFoldDB" id="A0AAP2DEE9"/>
<feature type="transmembrane region" description="Helical" evidence="2">
    <location>
        <begin position="87"/>
        <end position="108"/>
    </location>
</feature>
<proteinExistence type="predicted"/>
<evidence type="ECO:0000259" key="3">
    <source>
        <dbReference type="PROSITE" id="PS50930"/>
    </source>
</evidence>
<dbReference type="Pfam" id="PF04397">
    <property type="entry name" value="LytTR"/>
    <property type="match status" value="1"/>
</dbReference>
<dbReference type="GO" id="GO:0003677">
    <property type="term" value="F:DNA binding"/>
    <property type="evidence" value="ECO:0007669"/>
    <property type="project" value="InterPro"/>
</dbReference>
<keyword evidence="1" id="KW-0175">Coiled coil</keyword>
<dbReference type="PANTHER" id="PTHR37299:SF1">
    <property type="entry name" value="STAGE 0 SPORULATION PROTEIN A HOMOLOG"/>
    <property type="match status" value="1"/>
</dbReference>
<keyword evidence="5" id="KW-1185">Reference proteome</keyword>
<dbReference type="PANTHER" id="PTHR37299">
    <property type="entry name" value="TRANSCRIPTIONAL REGULATOR-RELATED"/>
    <property type="match status" value="1"/>
</dbReference>
<keyword evidence="2" id="KW-1133">Transmembrane helix</keyword>
<evidence type="ECO:0000256" key="2">
    <source>
        <dbReference type="SAM" id="Phobius"/>
    </source>
</evidence>